<evidence type="ECO:0000256" key="2">
    <source>
        <dbReference type="ARBA" id="ARBA00005019"/>
    </source>
</evidence>
<feature type="domain" description="Cytidyltransferase-like" evidence="11">
    <location>
        <begin position="8"/>
        <end position="171"/>
    </location>
</feature>
<keyword evidence="8 10" id="KW-0520">NAD</keyword>
<dbReference type="UniPathway" id="UPA00253">
    <property type="reaction ID" value="UER00332"/>
</dbReference>
<evidence type="ECO:0000256" key="6">
    <source>
        <dbReference type="ARBA" id="ARBA00022741"/>
    </source>
</evidence>
<accession>A0A1T5CIB2</accession>
<dbReference type="OrthoDB" id="5295945at2"/>
<dbReference type="PANTHER" id="PTHR39321">
    <property type="entry name" value="NICOTINATE-NUCLEOTIDE ADENYLYLTRANSFERASE-RELATED"/>
    <property type="match status" value="1"/>
</dbReference>
<dbReference type="SUPFAM" id="SSF52374">
    <property type="entry name" value="Nucleotidylyl transferase"/>
    <property type="match status" value="1"/>
</dbReference>
<dbReference type="EC" id="2.7.7.18" evidence="10"/>
<dbReference type="CDD" id="cd02165">
    <property type="entry name" value="NMNAT"/>
    <property type="match status" value="1"/>
</dbReference>
<evidence type="ECO:0000256" key="8">
    <source>
        <dbReference type="ARBA" id="ARBA00023027"/>
    </source>
</evidence>
<evidence type="ECO:0000256" key="1">
    <source>
        <dbReference type="ARBA" id="ARBA00002324"/>
    </source>
</evidence>
<comment type="pathway">
    <text evidence="2 10">Cofactor biosynthesis; NAD(+) biosynthesis; deamido-NAD(+) from nicotinate D-ribonucleotide: step 1/1.</text>
</comment>
<keyword evidence="13" id="KW-1185">Reference proteome</keyword>
<keyword evidence="4 10" id="KW-0808">Transferase</keyword>
<dbReference type="GO" id="GO:0005524">
    <property type="term" value="F:ATP binding"/>
    <property type="evidence" value="ECO:0007669"/>
    <property type="project" value="UniProtKB-KW"/>
</dbReference>
<sequence>MKNKKIGIMGGTFDPIHNGHLFIAEQVRIKYNLDKVLFIPSGQPPHKDGLNVSEAIHRYNMVNLAIASNDYFFSSLIEIDRKGNTYTIDTLKQLKTVYLDSEIYFIVGYDTIETIHTWKDYELLPEYTRFVVVSRTTQSAGNLINLTEDFLDKVDFFETPVIDISSTEIRQNIYNNKSITYMVDNQVERYIYKHNLYRAR</sequence>
<evidence type="ECO:0000256" key="7">
    <source>
        <dbReference type="ARBA" id="ARBA00022840"/>
    </source>
</evidence>
<dbReference type="Proteomes" id="UP000243406">
    <property type="component" value="Unassembled WGS sequence"/>
</dbReference>
<dbReference type="NCBIfam" id="NF000840">
    <property type="entry name" value="PRK00071.1-3"/>
    <property type="match status" value="1"/>
</dbReference>
<dbReference type="EMBL" id="FUYN01000005">
    <property type="protein sequence ID" value="SKB59189.1"/>
    <property type="molecule type" value="Genomic_DNA"/>
</dbReference>
<evidence type="ECO:0000313" key="12">
    <source>
        <dbReference type="EMBL" id="SKB59189.1"/>
    </source>
</evidence>
<comment type="catalytic activity">
    <reaction evidence="9 10">
        <text>nicotinate beta-D-ribonucleotide + ATP + H(+) = deamido-NAD(+) + diphosphate</text>
        <dbReference type="Rhea" id="RHEA:22860"/>
        <dbReference type="ChEBI" id="CHEBI:15378"/>
        <dbReference type="ChEBI" id="CHEBI:30616"/>
        <dbReference type="ChEBI" id="CHEBI:33019"/>
        <dbReference type="ChEBI" id="CHEBI:57502"/>
        <dbReference type="ChEBI" id="CHEBI:58437"/>
        <dbReference type="EC" id="2.7.7.18"/>
    </reaction>
</comment>
<dbReference type="InterPro" id="IPR004821">
    <property type="entry name" value="Cyt_trans-like"/>
</dbReference>
<dbReference type="AlphaFoldDB" id="A0A1T5CIB2"/>
<comment type="similarity">
    <text evidence="10">Belongs to the NadD family.</text>
</comment>
<dbReference type="PANTHER" id="PTHR39321:SF3">
    <property type="entry name" value="PHOSPHOPANTETHEINE ADENYLYLTRANSFERASE"/>
    <property type="match status" value="1"/>
</dbReference>
<name>A0A1T5CIB2_9FIRM</name>
<dbReference type="GO" id="GO:0004515">
    <property type="term" value="F:nicotinate-nucleotide adenylyltransferase activity"/>
    <property type="evidence" value="ECO:0007669"/>
    <property type="project" value="UniProtKB-UniRule"/>
</dbReference>
<protein>
    <recommendedName>
        <fullName evidence="10">Probable nicotinate-nucleotide adenylyltransferase</fullName>
        <ecNumber evidence="10">2.7.7.18</ecNumber>
    </recommendedName>
    <alternativeName>
        <fullName evidence="10">Deamido-NAD(+) diphosphorylase</fullName>
    </alternativeName>
    <alternativeName>
        <fullName evidence="10">Deamido-NAD(+) pyrophosphorylase</fullName>
    </alternativeName>
    <alternativeName>
        <fullName evidence="10">Nicotinate mononucleotide adenylyltransferase</fullName>
        <shortName evidence="10">NaMN adenylyltransferase</shortName>
    </alternativeName>
</protein>
<evidence type="ECO:0000256" key="3">
    <source>
        <dbReference type="ARBA" id="ARBA00022642"/>
    </source>
</evidence>
<dbReference type="NCBIfam" id="TIGR00482">
    <property type="entry name" value="nicotinate (nicotinamide) nucleotide adenylyltransferase"/>
    <property type="match status" value="1"/>
</dbReference>
<evidence type="ECO:0000313" key="13">
    <source>
        <dbReference type="Proteomes" id="UP000243406"/>
    </source>
</evidence>
<evidence type="ECO:0000256" key="9">
    <source>
        <dbReference type="ARBA" id="ARBA00048721"/>
    </source>
</evidence>
<dbReference type="HAMAP" id="MF_00244">
    <property type="entry name" value="NaMN_adenylyltr"/>
    <property type="match status" value="1"/>
</dbReference>
<evidence type="ECO:0000256" key="5">
    <source>
        <dbReference type="ARBA" id="ARBA00022695"/>
    </source>
</evidence>
<evidence type="ECO:0000259" key="11">
    <source>
        <dbReference type="Pfam" id="PF01467"/>
    </source>
</evidence>
<evidence type="ECO:0000256" key="10">
    <source>
        <dbReference type="HAMAP-Rule" id="MF_00244"/>
    </source>
</evidence>
<keyword evidence="7 10" id="KW-0067">ATP-binding</keyword>
<gene>
    <name evidence="10" type="primary">nadD</name>
    <name evidence="12" type="ORF">SAMN02745120_2193</name>
</gene>
<dbReference type="InterPro" id="IPR014729">
    <property type="entry name" value="Rossmann-like_a/b/a_fold"/>
</dbReference>
<evidence type="ECO:0000256" key="4">
    <source>
        <dbReference type="ARBA" id="ARBA00022679"/>
    </source>
</evidence>
<comment type="function">
    <text evidence="1 10">Catalyzes the reversible adenylation of nicotinate mononucleotide (NaMN) to nicotinic acid adenine dinucleotide (NaAD).</text>
</comment>
<organism evidence="12 13">
    <name type="scientific">Acetoanaerobium noterae</name>
    <dbReference type="NCBI Taxonomy" id="745369"/>
    <lineage>
        <taxon>Bacteria</taxon>
        <taxon>Bacillati</taxon>
        <taxon>Bacillota</taxon>
        <taxon>Clostridia</taxon>
        <taxon>Peptostreptococcales</taxon>
        <taxon>Filifactoraceae</taxon>
        <taxon>Acetoanaerobium</taxon>
    </lineage>
</organism>
<keyword evidence="6 10" id="KW-0547">Nucleotide-binding</keyword>
<proteinExistence type="inferred from homology"/>
<dbReference type="Gene3D" id="3.40.50.620">
    <property type="entry name" value="HUPs"/>
    <property type="match status" value="1"/>
</dbReference>
<dbReference type="GO" id="GO:0009435">
    <property type="term" value="P:NAD+ biosynthetic process"/>
    <property type="evidence" value="ECO:0007669"/>
    <property type="project" value="UniProtKB-UniRule"/>
</dbReference>
<keyword evidence="5 10" id="KW-0548">Nucleotidyltransferase</keyword>
<keyword evidence="3 10" id="KW-0662">Pyridine nucleotide biosynthesis</keyword>
<dbReference type="RefSeq" id="WP_013361582.1">
    <property type="nucleotide sequence ID" value="NZ_CP154629.1"/>
</dbReference>
<reference evidence="13" key="1">
    <citation type="submission" date="2017-02" db="EMBL/GenBank/DDBJ databases">
        <authorList>
            <person name="Varghese N."/>
            <person name="Submissions S."/>
        </authorList>
    </citation>
    <scope>NUCLEOTIDE SEQUENCE [LARGE SCALE GENOMIC DNA]</scope>
    <source>
        <strain evidence="13">ATCC 35199</strain>
    </source>
</reference>
<dbReference type="InterPro" id="IPR005248">
    <property type="entry name" value="NadD/NMNAT"/>
</dbReference>
<dbReference type="Pfam" id="PF01467">
    <property type="entry name" value="CTP_transf_like"/>
    <property type="match status" value="1"/>
</dbReference>
<dbReference type="NCBIfam" id="TIGR00125">
    <property type="entry name" value="cyt_tran_rel"/>
    <property type="match status" value="1"/>
</dbReference>